<keyword evidence="6" id="KW-0732">Signal</keyword>
<dbReference type="Pfam" id="PF02267">
    <property type="entry name" value="Rib_hydrolayse"/>
    <property type="match status" value="1"/>
</dbReference>
<protein>
    <recommendedName>
        <fullName evidence="9">ADP-ribosyl cyclase/cyclic ADP-ribose hydrolase</fullName>
    </recommendedName>
</protein>
<dbReference type="EMBL" id="CAJNOC010000886">
    <property type="protein sequence ID" value="CAF0813814.1"/>
    <property type="molecule type" value="Genomic_DNA"/>
</dbReference>
<comment type="caution">
    <text evidence="7">The sequence shown here is derived from an EMBL/GenBank/DDBJ whole genome shotgun (WGS) entry which is preliminary data.</text>
</comment>
<name>A0A813TMG7_9BILA</name>
<dbReference type="SUPFAM" id="SSF52309">
    <property type="entry name" value="N-(deoxy)ribosyltransferase-like"/>
    <property type="match status" value="1"/>
</dbReference>
<dbReference type="OrthoDB" id="10028716at2759"/>
<evidence type="ECO:0000256" key="5">
    <source>
        <dbReference type="ARBA" id="ARBA00023157"/>
    </source>
</evidence>
<dbReference type="Gene3D" id="1.20.82.10">
    <property type="entry name" value="ADP Ribosyl Cyclase, Chain A, domain 1"/>
    <property type="match status" value="1"/>
</dbReference>
<sequence>MKLKRILILFYLKFILVQCKFCSNSTLGTTGNFKEIFLGRCFYFLNILHKNNCMIKSANLNCTQIWKEFSNVILNRNPCEIKKEDFDNFLNMTSHFYDTEKAILWSGTDNMAHQISRLRGYWTLEDVLPGYLYSELTACSNSNKTDFEKECESECMYGNNAFWTAVSIDFARHSTKQVIVILNGTRTEGAAPNRTYFMRFELPNLNYESVKKVKVLLLHSPDKPKYETCSNPITLRYVETFLKSKNVAYECEDDTFFVNNINCIQNPTEKHCETLPGKNFQNSNELETKQFESMSTESAYENDSDDDHTRVLKNETDINELSHGIGKN</sequence>
<keyword evidence="5" id="KW-1015">Disulfide bond</keyword>
<evidence type="ECO:0000256" key="2">
    <source>
        <dbReference type="ARBA" id="ARBA00022679"/>
    </source>
</evidence>
<dbReference type="PANTHER" id="PTHR10912:SF7">
    <property type="entry name" value="ADP-RIBOSYL CYCLASE_CYCLIC ADP-RIBOSE HYDROLASE"/>
    <property type="match status" value="1"/>
</dbReference>
<comment type="similarity">
    <text evidence="1">Belongs to the ADP-ribosyl cyclase family.</text>
</comment>
<dbReference type="GO" id="GO:0016849">
    <property type="term" value="F:phosphorus-oxygen lyase activity"/>
    <property type="evidence" value="ECO:0007669"/>
    <property type="project" value="TreeGrafter"/>
</dbReference>
<dbReference type="Proteomes" id="UP000663879">
    <property type="component" value="Unassembled WGS sequence"/>
</dbReference>
<evidence type="ECO:0000256" key="3">
    <source>
        <dbReference type="ARBA" id="ARBA00022801"/>
    </source>
</evidence>
<evidence type="ECO:0008006" key="9">
    <source>
        <dbReference type="Google" id="ProtNLM"/>
    </source>
</evidence>
<dbReference type="Gene3D" id="3.40.50.720">
    <property type="entry name" value="NAD(P)-binding Rossmann-like Domain"/>
    <property type="match status" value="1"/>
</dbReference>
<keyword evidence="8" id="KW-1185">Reference proteome</keyword>
<dbReference type="GO" id="GO:0061809">
    <property type="term" value="F:NAD+ nucleosidase activity, cyclic ADP-ribose generating"/>
    <property type="evidence" value="ECO:0007669"/>
    <property type="project" value="InterPro"/>
</dbReference>
<dbReference type="AlphaFoldDB" id="A0A813TMG7"/>
<evidence type="ECO:0000256" key="1">
    <source>
        <dbReference type="ARBA" id="ARBA00005406"/>
    </source>
</evidence>
<dbReference type="GO" id="GO:0016740">
    <property type="term" value="F:transferase activity"/>
    <property type="evidence" value="ECO:0007669"/>
    <property type="project" value="UniProtKB-KW"/>
</dbReference>
<dbReference type="InterPro" id="IPR003193">
    <property type="entry name" value="ADP-ribosyl_cyclase"/>
</dbReference>
<keyword evidence="4" id="KW-0520">NAD</keyword>
<dbReference type="GO" id="GO:0005886">
    <property type="term" value="C:plasma membrane"/>
    <property type="evidence" value="ECO:0007669"/>
    <property type="project" value="TreeGrafter"/>
</dbReference>
<keyword evidence="2" id="KW-0808">Transferase</keyword>
<evidence type="ECO:0000256" key="6">
    <source>
        <dbReference type="SAM" id="SignalP"/>
    </source>
</evidence>
<gene>
    <name evidence="7" type="ORF">OXX778_LOCUS7111</name>
</gene>
<evidence type="ECO:0000313" key="7">
    <source>
        <dbReference type="EMBL" id="CAF0813814.1"/>
    </source>
</evidence>
<organism evidence="7 8">
    <name type="scientific">Brachionus calyciflorus</name>
    <dbReference type="NCBI Taxonomy" id="104777"/>
    <lineage>
        <taxon>Eukaryota</taxon>
        <taxon>Metazoa</taxon>
        <taxon>Spiralia</taxon>
        <taxon>Gnathifera</taxon>
        <taxon>Rotifera</taxon>
        <taxon>Eurotatoria</taxon>
        <taxon>Monogononta</taxon>
        <taxon>Pseudotrocha</taxon>
        <taxon>Ploima</taxon>
        <taxon>Brachionidae</taxon>
        <taxon>Brachionus</taxon>
    </lineage>
</organism>
<reference evidence="7" key="1">
    <citation type="submission" date="2021-02" db="EMBL/GenBank/DDBJ databases">
        <authorList>
            <person name="Nowell W R."/>
        </authorList>
    </citation>
    <scope>NUCLEOTIDE SEQUENCE</scope>
    <source>
        <strain evidence="7">Ploen Becks lab</strain>
    </source>
</reference>
<evidence type="ECO:0000313" key="8">
    <source>
        <dbReference type="Proteomes" id="UP000663879"/>
    </source>
</evidence>
<accession>A0A813TMG7</accession>
<feature type="chain" id="PRO_5032910636" description="ADP-ribosyl cyclase/cyclic ADP-ribose hydrolase" evidence="6">
    <location>
        <begin position="20"/>
        <end position="328"/>
    </location>
</feature>
<evidence type="ECO:0000256" key="4">
    <source>
        <dbReference type="ARBA" id="ARBA00023027"/>
    </source>
</evidence>
<keyword evidence="3" id="KW-0378">Hydrolase</keyword>
<dbReference type="PANTHER" id="PTHR10912">
    <property type="entry name" value="ADP-RIBOSYL CYCLASE"/>
    <property type="match status" value="1"/>
</dbReference>
<feature type="signal peptide" evidence="6">
    <location>
        <begin position="1"/>
        <end position="19"/>
    </location>
</feature>
<proteinExistence type="inferred from homology"/>